<dbReference type="Pfam" id="PF04542">
    <property type="entry name" value="Sigma70_r2"/>
    <property type="match status" value="1"/>
</dbReference>
<dbReference type="Gene3D" id="1.10.10.10">
    <property type="entry name" value="Winged helix-like DNA-binding domain superfamily/Winged helix DNA-binding domain"/>
    <property type="match status" value="1"/>
</dbReference>
<evidence type="ECO:0000259" key="6">
    <source>
        <dbReference type="Pfam" id="PF04542"/>
    </source>
</evidence>
<evidence type="ECO:0000256" key="1">
    <source>
        <dbReference type="ARBA" id="ARBA00010641"/>
    </source>
</evidence>
<gene>
    <name evidence="7" type="ORF">AVDCRST_MAG53-2513</name>
</gene>
<dbReference type="NCBIfam" id="TIGR02937">
    <property type="entry name" value="sigma70-ECF"/>
    <property type="match status" value="1"/>
</dbReference>
<keyword evidence="3" id="KW-0731">Sigma factor</keyword>
<proteinExistence type="inferred from homology"/>
<dbReference type="PANTHER" id="PTHR43133:SF8">
    <property type="entry name" value="RNA POLYMERASE SIGMA FACTOR HI_1459-RELATED"/>
    <property type="match status" value="1"/>
</dbReference>
<dbReference type="InterPro" id="IPR013325">
    <property type="entry name" value="RNA_pol_sigma_r2"/>
</dbReference>
<evidence type="ECO:0000313" key="7">
    <source>
        <dbReference type="EMBL" id="CAA9507534.1"/>
    </source>
</evidence>
<keyword evidence="5" id="KW-0804">Transcription</keyword>
<reference evidence="7" key="1">
    <citation type="submission" date="2020-02" db="EMBL/GenBank/DDBJ databases">
        <authorList>
            <person name="Meier V. D."/>
        </authorList>
    </citation>
    <scope>NUCLEOTIDE SEQUENCE</scope>
    <source>
        <strain evidence="7">AVDCRST_MAG53</strain>
    </source>
</reference>
<dbReference type="InterPro" id="IPR007627">
    <property type="entry name" value="RNA_pol_sigma70_r2"/>
</dbReference>
<dbReference type="SUPFAM" id="SSF88659">
    <property type="entry name" value="Sigma3 and sigma4 domains of RNA polymerase sigma factors"/>
    <property type="match status" value="1"/>
</dbReference>
<evidence type="ECO:0000256" key="5">
    <source>
        <dbReference type="ARBA" id="ARBA00023163"/>
    </source>
</evidence>
<dbReference type="AlphaFoldDB" id="A0A6J4SX48"/>
<organism evidence="7">
    <name type="scientific">uncultured Solirubrobacteraceae bacterium</name>
    <dbReference type="NCBI Taxonomy" id="1162706"/>
    <lineage>
        <taxon>Bacteria</taxon>
        <taxon>Bacillati</taxon>
        <taxon>Actinomycetota</taxon>
        <taxon>Thermoleophilia</taxon>
        <taxon>Solirubrobacterales</taxon>
        <taxon>Solirubrobacteraceae</taxon>
        <taxon>environmental samples</taxon>
    </lineage>
</organism>
<keyword evidence="2" id="KW-0805">Transcription regulation</keyword>
<dbReference type="GO" id="GO:0016987">
    <property type="term" value="F:sigma factor activity"/>
    <property type="evidence" value="ECO:0007669"/>
    <property type="project" value="UniProtKB-KW"/>
</dbReference>
<accession>A0A6J4SX48</accession>
<dbReference type="GO" id="GO:0003677">
    <property type="term" value="F:DNA binding"/>
    <property type="evidence" value="ECO:0007669"/>
    <property type="project" value="UniProtKB-KW"/>
</dbReference>
<dbReference type="InterPro" id="IPR014284">
    <property type="entry name" value="RNA_pol_sigma-70_dom"/>
</dbReference>
<comment type="similarity">
    <text evidence="1">Belongs to the sigma-70 factor family. ECF subfamily.</text>
</comment>
<keyword evidence="4" id="KW-0238">DNA-binding</keyword>
<feature type="domain" description="RNA polymerase sigma-70 region 2" evidence="6">
    <location>
        <begin position="34"/>
        <end position="100"/>
    </location>
</feature>
<dbReference type="EMBL" id="CADCVR010000078">
    <property type="protein sequence ID" value="CAA9507534.1"/>
    <property type="molecule type" value="Genomic_DNA"/>
</dbReference>
<evidence type="ECO:0000256" key="3">
    <source>
        <dbReference type="ARBA" id="ARBA00023082"/>
    </source>
</evidence>
<dbReference type="Gene3D" id="1.10.1740.10">
    <property type="match status" value="1"/>
</dbReference>
<evidence type="ECO:0000256" key="4">
    <source>
        <dbReference type="ARBA" id="ARBA00023125"/>
    </source>
</evidence>
<name>A0A6J4SX48_9ACTN</name>
<dbReference type="SUPFAM" id="SSF88946">
    <property type="entry name" value="Sigma2 domain of RNA polymerase sigma factors"/>
    <property type="match status" value="1"/>
</dbReference>
<dbReference type="PANTHER" id="PTHR43133">
    <property type="entry name" value="RNA POLYMERASE ECF-TYPE SIGMA FACTO"/>
    <property type="match status" value="1"/>
</dbReference>
<dbReference type="GO" id="GO:0006352">
    <property type="term" value="P:DNA-templated transcription initiation"/>
    <property type="evidence" value="ECO:0007669"/>
    <property type="project" value="InterPro"/>
</dbReference>
<protein>
    <submittedName>
        <fullName evidence="7">RNA polymerase sigma factor</fullName>
    </submittedName>
</protein>
<dbReference type="InterPro" id="IPR039425">
    <property type="entry name" value="RNA_pol_sigma-70-like"/>
</dbReference>
<evidence type="ECO:0000256" key="2">
    <source>
        <dbReference type="ARBA" id="ARBA00023015"/>
    </source>
</evidence>
<sequence>MPTIAKSRMRRGAGEVSGLVERAAARDDTAWQELVDEFGGLVWSITRSHRLADQDAADVSQTTWLRLVEHVERLQESHHVGAWLATTARRESLLTTRRSARLVPAGDDLPELADDAPAHDARLLEQERDDALWAAFDRLDERDRTLLRLVVTEPSPSYEKVGAALDMPVGSIGPTRGRALARLRDQIEDAELLQAV</sequence>
<dbReference type="InterPro" id="IPR036388">
    <property type="entry name" value="WH-like_DNA-bd_sf"/>
</dbReference>
<dbReference type="InterPro" id="IPR013324">
    <property type="entry name" value="RNA_pol_sigma_r3/r4-like"/>
</dbReference>